<proteinExistence type="predicted"/>
<accession>M4BCX4</accession>
<dbReference type="InParanoid" id="M4BCX4"/>
<dbReference type="AlphaFoldDB" id="M4BCX4"/>
<dbReference type="EMBL" id="JH598146">
    <property type="status" value="NOT_ANNOTATED_CDS"/>
    <property type="molecule type" value="Genomic_DNA"/>
</dbReference>
<reference evidence="1" key="2">
    <citation type="submission" date="2015-06" db="UniProtKB">
        <authorList>
            <consortium name="EnsemblProtists"/>
        </authorList>
    </citation>
    <scope>IDENTIFICATION</scope>
    <source>
        <strain evidence="1">Emoy2</strain>
    </source>
</reference>
<evidence type="ECO:0000313" key="1">
    <source>
        <dbReference type="EnsemblProtists" id="HpaP804140"/>
    </source>
</evidence>
<dbReference type="VEuPathDB" id="FungiDB:HpaG804140"/>
<sequence>MKSPTSDTLRPGQSHFGVRVSGAHCSRHCRRSAPQAVDGVYYDVSVDDDENTRADGLQPVRRVRSNDPRQVLASFRAEEAHVGTTEVANFVETKTLTTTGVASKNGVGYFQLDYSDNKKTILRMDLRTFSAPRALMLCSPRNDSNCISATSPNSNTSSRYCGDLSPSTKPLPRNSFMNAATSLAVDFVCLLELSNESQRRGSWVYQENQTSFSRLDVKTKLEDR</sequence>
<dbReference type="Proteomes" id="UP000011713">
    <property type="component" value="Unassembled WGS sequence"/>
</dbReference>
<keyword evidence="2" id="KW-1185">Reference proteome</keyword>
<organism evidence="1 2">
    <name type="scientific">Hyaloperonospora arabidopsidis (strain Emoy2)</name>
    <name type="common">Downy mildew agent</name>
    <name type="synonym">Peronospora arabidopsidis</name>
    <dbReference type="NCBI Taxonomy" id="559515"/>
    <lineage>
        <taxon>Eukaryota</taxon>
        <taxon>Sar</taxon>
        <taxon>Stramenopiles</taxon>
        <taxon>Oomycota</taxon>
        <taxon>Peronosporomycetes</taxon>
        <taxon>Peronosporales</taxon>
        <taxon>Peronosporaceae</taxon>
        <taxon>Hyaloperonospora</taxon>
    </lineage>
</organism>
<protein>
    <submittedName>
        <fullName evidence="1">Uncharacterized protein</fullName>
    </submittedName>
</protein>
<reference evidence="2" key="1">
    <citation type="journal article" date="2010" name="Science">
        <title>Signatures of adaptation to obligate biotrophy in the Hyaloperonospora arabidopsidis genome.</title>
        <authorList>
            <person name="Baxter L."/>
            <person name="Tripathy S."/>
            <person name="Ishaque N."/>
            <person name="Boot N."/>
            <person name="Cabral A."/>
            <person name="Kemen E."/>
            <person name="Thines M."/>
            <person name="Ah-Fong A."/>
            <person name="Anderson R."/>
            <person name="Badejoko W."/>
            <person name="Bittner-Eddy P."/>
            <person name="Boore J.L."/>
            <person name="Chibucos M.C."/>
            <person name="Coates M."/>
            <person name="Dehal P."/>
            <person name="Delehaunty K."/>
            <person name="Dong S."/>
            <person name="Downton P."/>
            <person name="Dumas B."/>
            <person name="Fabro G."/>
            <person name="Fronick C."/>
            <person name="Fuerstenberg S.I."/>
            <person name="Fulton L."/>
            <person name="Gaulin E."/>
            <person name="Govers F."/>
            <person name="Hughes L."/>
            <person name="Humphray S."/>
            <person name="Jiang R.H."/>
            <person name="Judelson H."/>
            <person name="Kamoun S."/>
            <person name="Kyung K."/>
            <person name="Meijer H."/>
            <person name="Minx P."/>
            <person name="Morris P."/>
            <person name="Nelson J."/>
            <person name="Phuntumart V."/>
            <person name="Qutob D."/>
            <person name="Rehmany A."/>
            <person name="Rougon-Cardoso A."/>
            <person name="Ryden P."/>
            <person name="Torto-Alalibo T."/>
            <person name="Studholme D."/>
            <person name="Wang Y."/>
            <person name="Win J."/>
            <person name="Wood J."/>
            <person name="Clifton S.W."/>
            <person name="Rogers J."/>
            <person name="Van den Ackerveken G."/>
            <person name="Jones J.D."/>
            <person name="McDowell J.M."/>
            <person name="Beynon J."/>
            <person name="Tyler B.M."/>
        </authorList>
    </citation>
    <scope>NUCLEOTIDE SEQUENCE [LARGE SCALE GENOMIC DNA]</scope>
    <source>
        <strain evidence="2">Emoy2</strain>
    </source>
</reference>
<name>M4BCX4_HYAAE</name>
<evidence type="ECO:0000313" key="2">
    <source>
        <dbReference type="Proteomes" id="UP000011713"/>
    </source>
</evidence>
<dbReference type="EnsemblProtists" id="HpaT804140">
    <property type="protein sequence ID" value="HpaP804140"/>
    <property type="gene ID" value="HpaG804140"/>
</dbReference>
<dbReference type="HOGENOM" id="CLU_1237076_0_0_1"/>